<comment type="subcellular location">
    <subcellularLocation>
        <location evidence="1">Cell inner membrane</location>
        <topology evidence="1">Peripheral membrane protein</topology>
    </subcellularLocation>
</comment>
<evidence type="ECO:0000313" key="12">
    <source>
        <dbReference type="Proteomes" id="UP001156690"/>
    </source>
</evidence>
<gene>
    <name evidence="11" type="primary">oppD_3</name>
    <name evidence="11" type="ORF">GCM10007932_56050</name>
</gene>
<evidence type="ECO:0000256" key="4">
    <source>
        <dbReference type="ARBA" id="ARBA00022475"/>
    </source>
</evidence>
<organism evidence="11 12">
    <name type="scientific">Vibrio penaeicida</name>
    <dbReference type="NCBI Taxonomy" id="104609"/>
    <lineage>
        <taxon>Bacteria</taxon>
        <taxon>Pseudomonadati</taxon>
        <taxon>Pseudomonadota</taxon>
        <taxon>Gammaproteobacteria</taxon>
        <taxon>Vibrionales</taxon>
        <taxon>Vibrionaceae</taxon>
        <taxon>Vibrio</taxon>
    </lineage>
</organism>
<evidence type="ECO:0000256" key="6">
    <source>
        <dbReference type="ARBA" id="ARBA00022840"/>
    </source>
</evidence>
<keyword evidence="4" id="KW-1003">Cell membrane</keyword>
<dbReference type="InterPro" id="IPR003593">
    <property type="entry name" value="AAA+_ATPase"/>
</dbReference>
<evidence type="ECO:0000259" key="10">
    <source>
        <dbReference type="PROSITE" id="PS50893"/>
    </source>
</evidence>
<evidence type="ECO:0000256" key="1">
    <source>
        <dbReference type="ARBA" id="ARBA00004417"/>
    </source>
</evidence>
<dbReference type="GO" id="GO:0016887">
    <property type="term" value="F:ATP hydrolysis activity"/>
    <property type="evidence" value="ECO:0007669"/>
    <property type="project" value="InterPro"/>
</dbReference>
<dbReference type="PANTHER" id="PTHR43297:SF2">
    <property type="entry name" value="DIPEPTIDE TRANSPORT ATP-BINDING PROTEIN DPPD"/>
    <property type="match status" value="1"/>
</dbReference>
<accession>A0AAV5P0U4</accession>
<dbReference type="InterPro" id="IPR050388">
    <property type="entry name" value="ABC_Ni/Peptide_Import"/>
</dbReference>
<comment type="similarity">
    <text evidence="2">Belongs to the ABC transporter superfamily.</text>
</comment>
<dbReference type="Pfam" id="PF00005">
    <property type="entry name" value="ABC_tran"/>
    <property type="match status" value="1"/>
</dbReference>
<evidence type="ECO:0000256" key="5">
    <source>
        <dbReference type="ARBA" id="ARBA00022741"/>
    </source>
</evidence>
<sequence length="285" mass="31301">MSLLKAEEPLLKVDNLTVTFPTAKGPVDVVKNFNLEMGKEKIGIVGESGSGKSMTARAILGLLPQAASMKAKSLSLQGASLLDLSPRQWRQVRGKAITMVMQDPKFSLNPVLTIERQLLETWKLHHKGNKQDAQQAIYEALSEVAIRDPERVLACYPHQLSGGMGQRVMIAMMLLPQPSILIADEATSALDVTVQKQVLELLNNSVEAHGTGLILISHDLHLVAEFCDRIIVMYRGGIVETLSASELHQAQHPYTQGLLACLPSYQKRGQPLSTLKRDPAWEKLA</sequence>
<comment type="caution">
    <text evidence="11">The sequence shown here is derived from an EMBL/GenBank/DDBJ whole genome shotgun (WGS) entry which is preliminary data.</text>
</comment>
<dbReference type="EC" id="7.4.2.9" evidence="8"/>
<dbReference type="CDD" id="cd03257">
    <property type="entry name" value="ABC_NikE_OppD_transporters"/>
    <property type="match status" value="1"/>
</dbReference>
<feature type="domain" description="ABC transporter" evidence="10">
    <location>
        <begin position="11"/>
        <end position="260"/>
    </location>
</feature>
<reference evidence="12" key="1">
    <citation type="journal article" date="2019" name="Int. J. Syst. Evol. Microbiol.">
        <title>The Global Catalogue of Microorganisms (GCM) 10K type strain sequencing project: providing services to taxonomists for standard genome sequencing and annotation.</title>
        <authorList>
            <consortium name="The Broad Institute Genomics Platform"/>
            <consortium name="The Broad Institute Genome Sequencing Center for Infectious Disease"/>
            <person name="Wu L."/>
            <person name="Ma J."/>
        </authorList>
    </citation>
    <scope>NUCLEOTIDE SEQUENCE [LARGE SCALE GENOMIC DNA]</scope>
    <source>
        <strain evidence="12">NBRC 15640</strain>
    </source>
</reference>
<dbReference type="SMART" id="SM00382">
    <property type="entry name" value="AAA"/>
    <property type="match status" value="1"/>
</dbReference>
<evidence type="ECO:0000256" key="3">
    <source>
        <dbReference type="ARBA" id="ARBA00022448"/>
    </source>
</evidence>
<keyword evidence="5" id="KW-0547">Nucleotide-binding</keyword>
<proteinExistence type="inferred from homology"/>
<dbReference type="RefSeq" id="WP_126606493.1">
    <property type="nucleotide sequence ID" value="NZ_AP025145.1"/>
</dbReference>
<evidence type="ECO:0000256" key="2">
    <source>
        <dbReference type="ARBA" id="ARBA00005417"/>
    </source>
</evidence>
<keyword evidence="3" id="KW-0813">Transport</keyword>
<evidence type="ECO:0000256" key="7">
    <source>
        <dbReference type="ARBA" id="ARBA00023136"/>
    </source>
</evidence>
<evidence type="ECO:0000256" key="8">
    <source>
        <dbReference type="ARBA" id="ARBA00038852"/>
    </source>
</evidence>
<dbReference type="PROSITE" id="PS50893">
    <property type="entry name" value="ABC_TRANSPORTER_2"/>
    <property type="match status" value="1"/>
</dbReference>
<dbReference type="SUPFAM" id="SSF52540">
    <property type="entry name" value="P-loop containing nucleoside triphosphate hydrolases"/>
    <property type="match status" value="1"/>
</dbReference>
<dbReference type="Proteomes" id="UP001156690">
    <property type="component" value="Unassembled WGS sequence"/>
</dbReference>
<keyword evidence="6 11" id="KW-0067">ATP-binding</keyword>
<keyword evidence="7" id="KW-0472">Membrane</keyword>
<name>A0AAV5P0U4_9VIBR</name>
<comment type="catalytic activity">
    <reaction evidence="9">
        <text>a dipeptide(out) + ATP + H2O = a dipeptide(in) + ADP + phosphate + H(+)</text>
        <dbReference type="Rhea" id="RHEA:23120"/>
        <dbReference type="ChEBI" id="CHEBI:15377"/>
        <dbReference type="ChEBI" id="CHEBI:15378"/>
        <dbReference type="ChEBI" id="CHEBI:30616"/>
        <dbReference type="ChEBI" id="CHEBI:43474"/>
        <dbReference type="ChEBI" id="CHEBI:90799"/>
        <dbReference type="ChEBI" id="CHEBI:456216"/>
        <dbReference type="EC" id="7.4.2.9"/>
    </reaction>
</comment>
<evidence type="ECO:0000256" key="9">
    <source>
        <dbReference type="ARBA" id="ARBA00047356"/>
    </source>
</evidence>
<dbReference type="GO" id="GO:0005524">
    <property type="term" value="F:ATP binding"/>
    <property type="evidence" value="ECO:0007669"/>
    <property type="project" value="UniProtKB-KW"/>
</dbReference>
<dbReference type="InterPro" id="IPR003439">
    <property type="entry name" value="ABC_transporter-like_ATP-bd"/>
</dbReference>
<dbReference type="AlphaFoldDB" id="A0AAV5P0U4"/>
<dbReference type="GO" id="GO:0005886">
    <property type="term" value="C:plasma membrane"/>
    <property type="evidence" value="ECO:0007669"/>
    <property type="project" value="UniProtKB-SubCell"/>
</dbReference>
<dbReference type="PANTHER" id="PTHR43297">
    <property type="entry name" value="OLIGOPEPTIDE TRANSPORT ATP-BINDING PROTEIN APPD"/>
    <property type="match status" value="1"/>
</dbReference>
<dbReference type="Gene3D" id="3.40.50.300">
    <property type="entry name" value="P-loop containing nucleotide triphosphate hydrolases"/>
    <property type="match status" value="1"/>
</dbReference>
<evidence type="ECO:0000313" key="11">
    <source>
        <dbReference type="EMBL" id="GLQ76242.1"/>
    </source>
</evidence>
<dbReference type="InterPro" id="IPR027417">
    <property type="entry name" value="P-loop_NTPase"/>
</dbReference>
<keyword evidence="12" id="KW-1185">Reference proteome</keyword>
<protein>
    <recommendedName>
        <fullName evidence="8">ABC-type dipeptide transporter</fullName>
        <ecNumber evidence="8">7.4.2.9</ecNumber>
    </recommendedName>
</protein>
<dbReference type="EMBL" id="BSNX01000075">
    <property type="protein sequence ID" value="GLQ76242.1"/>
    <property type="molecule type" value="Genomic_DNA"/>
</dbReference>